<evidence type="ECO:0008006" key="5">
    <source>
        <dbReference type="Google" id="ProtNLM"/>
    </source>
</evidence>
<feature type="domain" description="GST C-terminal" evidence="2">
    <location>
        <begin position="92"/>
        <end position="234"/>
    </location>
</feature>
<feature type="domain" description="GST N-terminal" evidence="1">
    <location>
        <begin position="6"/>
        <end position="87"/>
    </location>
</feature>
<dbReference type="EMBL" id="JAAAIP010000541">
    <property type="protein sequence ID" value="KAG0315402.1"/>
    <property type="molecule type" value="Genomic_DNA"/>
</dbReference>
<dbReference type="InterPro" id="IPR036282">
    <property type="entry name" value="Glutathione-S-Trfase_C_sf"/>
</dbReference>
<protein>
    <recommendedName>
        <fullName evidence="5">Glutathione S-transferase</fullName>
    </recommendedName>
</protein>
<dbReference type="PROSITE" id="PS50404">
    <property type="entry name" value="GST_NTER"/>
    <property type="match status" value="1"/>
</dbReference>
<dbReference type="InterPro" id="IPR050983">
    <property type="entry name" value="GST_Omega/HSP26"/>
</dbReference>
<dbReference type="PANTHER" id="PTHR43968:SF6">
    <property type="entry name" value="GLUTATHIONE S-TRANSFERASE OMEGA"/>
    <property type="match status" value="1"/>
</dbReference>
<evidence type="ECO:0000313" key="3">
    <source>
        <dbReference type="EMBL" id="KAG0315402.1"/>
    </source>
</evidence>
<reference evidence="3" key="1">
    <citation type="journal article" date="2020" name="Fungal Divers.">
        <title>Resolving the Mortierellaceae phylogeny through synthesis of multi-gene phylogenetics and phylogenomics.</title>
        <authorList>
            <person name="Vandepol N."/>
            <person name="Liber J."/>
            <person name="Desiro A."/>
            <person name="Na H."/>
            <person name="Kennedy M."/>
            <person name="Barry K."/>
            <person name="Grigoriev I.V."/>
            <person name="Miller A.N."/>
            <person name="O'Donnell K."/>
            <person name="Stajich J.E."/>
            <person name="Bonito G."/>
        </authorList>
    </citation>
    <scope>NUCLEOTIDE SEQUENCE</scope>
    <source>
        <strain evidence="3">REB-010B</strain>
    </source>
</reference>
<dbReference type="SUPFAM" id="SSF52833">
    <property type="entry name" value="Thioredoxin-like"/>
    <property type="match status" value="1"/>
</dbReference>
<organism evidence="3 4">
    <name type="scientific">Dissophora globulifera</name>
    <dbReference type="NCBI Taxonomy" id="979702"/>
    <lineage>
        <taxon>Eukaryota</taxon>
        <taxon>Fungi</taxon>
        <taxon>Fungi incertae sedis</taxon>
        <taxon>Mucoromycota</taxon>
        <taxon>Mortierellomycotina</taxon>
        <taxon>Mortierellomycetes</taxon>
        <taxon>Mortierellales</taxon>
        <taxon>Mortierellaceae</taxon>
        <taxon>Dissophora</taxon>
    </lineage>
</organism>
<proteinExistence type="predicted"/>
<dbReference type="Pfam" id="PF13410">
    <property type="entry name" value="GST_C_2"/>
    <property type="match status" value="1"/>
</dbReference>
<dbReference type="SFLD" id="SFLDG00358">
    <property type="entry name" value="Main_(cytGST)"/>
    <property type="match status" value="1"/>
</dbReference>
<dbReference type="Pfam" id="PF13417">
    <property type="entry name" value="GST_N_3"/>
    <property type="match status" value="1"/>
</dbReference>
<name>A0A9P6R9K4_9FUNG</name>
<evidence type="ECO:0000313" key="4">
    <source>
        <dbReference type="Proteomes" id="UP000738325"/>
    </source>
</evidence>
<keyword evidence="4" id="KW-1185">Reference proteome</keyword>
<dbReference type="Gene3D" id="1.20.1050.10">
    <property type="match status" value="1"/>
</dbReference>
<dbReference type="InterPro" id="IPR036249">
    <property type="entry name" value="Thioredoxin-like_sf"/>
</dbReference>
<evidence type="ECO:0000259" key="2">
    <source>
        <dbReference type="PROSITE" id="PS50405"/>
    </source>
</evidence>
<dbReference type="Gene3D" id="3.40.30.10">
    <property type="entry name" value="Glutaredoxin"/>
    <property type="match status" value="1"/>
</dbReference>
<dbReference type="AlphaFoldDB" id="A0A9P6R9K4"/>
<evidence type="ECO:0000259" key="1">
    <source>
        <dbReference type="PROSITE" id="PS50404"/>
    </source>
</evidence>
<dbReference type="PANTHER" id="PTHR43968">
    <property type="match status" value="1"/>
</dbReference>
<dbReference type="Proteomes" id="UP000738325">
    <property type="component" value="Unassembled WGS sequence"/>
</dbReference>
<dbReference type="InterPro" id="IPR040079">
    <property type="entry name" value="Glutathione_S-Trfase"/>
</dbReference>
<accession>A0A9P6R9K4</accession>
<dbReference type="InterPro" id="IPR010987">
    <property type="entry name" value="Glutathione-S-Trfase_C-like"/>
</dbReference>
<dbReference type="GO" id="GO:0005737">
    <property type="term" value="C:cytoplasm"/>
    <property type="evidence" value="ECO:0007669"/>
    <property type="project" value="TreeGrafter"/>
</dbReference>
<dbReference type="InterPro" id="IPR004045">
    <property type="entry name" value="Glutathione_S-Trfase_N"/>
</dbReference>
<dbReference type="SFLD" id="SFLDS00019">
    <property type="entry name" value="Glutathione_Transferase_(cytos"/>
    <property type="match status" value="1"/>
</dbReference>
<gene>
    <name evidence="3" type="ORF">BGZ99_007488</name>
</gene>
<dbReference type="OrthoDB" id="202840at2759"/>
<comment type="caution">
    <text evidence="3">The sequence shown here is derived from an EMBL/GenBank/DDBJ whole genome shotgun (WGS) entry which is preliminary data.</text>
</comment>
<sequence length="250" mass="28586">MAAIAHKLTLYYNRGCPFAARAVLAMAETKQVHEAIHIDLDTPRPDWFLKEINPYGQVPALKINDKDIVLESLIVAEYLADLHPESGLLPKDPLQRAQTRYLIQHWGARTQPAQHKASFSLDATDAPQRHQDYITELEKVDKLLRGAFKTQEPGLDGKGPFFLGSRFTFADLALASFLTRVPLVEHFQKDLGFKFPTKEENPKLARFIEWQDAVVHRDSVLTKLPTKEELITVYEKLIKWSEYSLNEQAH</sequence>
<dbReference type="SUPFAM" id="SSF47616">
    <property type="entry name" value="GST C-terminal domain-like"/>
    <property type="match status" value="1"/>
</dbReference>
<dbReference type="PROSITE" id="PS50405">
    <property type="entry name" value="GST_CTER"/>
    <property type="match status" value="1"/>
</dbReference>